<dbReference type="FunFam" id="3.90.550.10:FF:000003">
    <property type="entry name" value="2-C-methyl-D-erythritol 4-phosphate cytidylyltransferase"/>
    <property type="match status" value="1"/>
</dbReference>
<evidence type="ECO:0000256" key="1">
    <source>
        <dbReference type="ARBA" id="ARBA00022679"/>
    </source>
</evidence>
<dbReference type="PRINTS" id="PR00080">
    <property type="entry name" value="SDRFAMILY"/>
</dbReference>
<dbReference type="InterPro" id="IPR029044">
    <property type="entry name" value="Nucleotide-diphossugar_trans"/>
</dbReference>
<dbReference type="PATRIC" id="fig|927665.4.peg.4382"/>
<dbReference type="InterPro" id="IPR002347">
    <property type="entry name" value="SDR_fam"/>
</dbReference>
<name>A0A0F5ISF0_9BACT</name>
<reference evidence="4 5" key="1">
    <citation type="submission" date="2013-04" db="EMBL/GenBank/DDBJ databases">
        <title>The Genome Sequence of Parabacteroides goldsteinii DSM 19448.</title>
        <authorList>
            <consortium name="The Broad Institute Genomics Platform"/>
            <person name="Earl A."/>
            <person name="Ward D."/>
            <person name="Feldgarden M."/>
            <person name="Gevers D."/>
            <person name="Martens E."/>
            <person name="Sakamoto M."/>
            <person name="Benno Y."/>
            <person name="Song Y."/>
            <person name="Liu C."/>
            <person name="Lee J."/>
            <person name="Bolanos M."/>
            <person name="Vaisanen M.L."/>
            <person name="Finegold S.M."/>
            <person name="Walker B."/>
            <person name="Young S."/>
            <person name="Zeng Q."/>
            <person name="Gargeya S."/>
            <person name="Fitzgerald M."/>
            <person name="Haas B."/>
            <person name="Abouelleil A."/>
            <person name="Allen A.W."/>
            <person name="Alvarado L."/>
            <person name="Arachchi H.M."/>
            <person name="Berlin A.M."/>
            <person name="Chapman S.B."/>
            <person name="Gainer-Dewar J."/>
            <person name="Goldberg J."/>
            <person name="Griggs A."/>
            <person name="Gujja S."/>
            <person name="Hansen M."/>
            <person name="Howarth C."/>
            <person name="Imamovic A."/>
            <person name="Ireland A."/>
            <person name="Larimer J."/>
            <person name="McCowan C."/>
            <person name="Murphy C."/>
            <person name="Pearson M."/>
            <person name="Poon T.W."/>
            <person name="Priest M."/>
            <person name="Roberts A."/>
            <person name="Saif S."/>
            <person name="Shea T."/>
            <person name="Sisk P."/>
            <person name="Sykes S."/>
            <person name="Wortman J."/>
            <person name="Nusbaum C."/>
            <person name="Birren B."/>
        </authorList>
    </citation>
    <scope>NUCLEOTIDE SEQUENCE [LARGE SCALE GENOMIC DNA]</scope>
    <source>
        <strain evidence="4 5">DSM 19448</strain>
    </source>
</reference>
<dbReference type="Gene3D" id="3.90.550.10">
    <property type="entry name" value="Spore Coat Polysaccharide Biosynthesis Protein SpsA, Chain A"/>
    <property type="match status" value="1"/>
</dbReference>
<accession>A0A0F5ISF0</accession>
<dbReference type="PANTHER" id="PTHR32125:SF4">
    <property type="entry name" value="2-C-METHYL-D-ERYTHRITOL 4-PHOSPHATE CYTIDYLYLTRANSFERASE, CHLOROPLASTIC"/>
    <property type="match status" value="1"/>
</dbReference>
<dbReference type="InterPro" id="IPR020904">
    <property type="entry name" value="Sc_DH/Rdtase_CS"/>
</dbReference>
<dbReference type="InterPro" id="IPR050088">
    <property type="entry name" value="IspD/TarI_cytidylyltransf_bact"/>
</dbReference>
<sequence>MKNIAIILAGGFGQRLGDTTPKQFLKLAGKKVIEHTIDVFQNHPLIDEIVVVSNPNYVQEVESILVKNEYSKIKKILKGGKERYHSSLAAINAYEGEVNMIFHDAVRPLVNDRIISDCINALKTYNAVDVAIKTTDTIIKVDAADHITGIPAREYLRNGQTPQAFKRSTIKRAYELALKDVDFQTTDDCGVVYKYLPEEFVYVVKGEQFNMKLTYKEDLFLLDKLFQLKSIDQQSETVTPKTIAALPSSVIVVFGGSYGIGLDIIHICRQYGAHIYSFSRSENGVDVSDPVSVTDALRTVMDKEGRIDAVVNTAGVLNREPLATMTYEEICKSIHVNYLGAVIVARESYPYLKMSKGALLLFTSSSYTRGRQLYSLYSSSKAAIVNFVQALSEEWQDSGIRINCINPERTKTPMRERNFGIEPEDTLLKSSVVASVSVNTIFSSLTGEVVDVKKKTVKDEIR</sequence>
<dbReference type="Gene3D" id="3.40.50.720">
    <property type="entry name" value="NAD(P)-binding Rossmann-like Domain"/>
    <property type="match status" value="1"/>
</dbReference>
<dbReference type="CDD" id="cd05233">
    <property type="entry name" value="SDR_c"/>
    <property type="match status" value="1"/>
</dbReference>
<dbReference type="InterPro" id="IPR012115">
    <property type="entry name" value="CDP-ribitol_syn"/>
</dbReference>
<dbReference type="EMBL" id="AQHV01000023">
    <property type="protein sequence ID" value="KKB48042.1"/>
    <property type="molecule type" value="Genomic_DNA"/>
</dbReference>
<dbReference type="GO" id="GO:0050518">
    <property type="term" value="F:2-C-methyl-D-erythritol 4-phosphate cytidylyltransferase activity"/>
    <property type="evidence" value="ECO:0007669"/>
    <property type="project" value="TreeGrafter"/>
</dbReference>
<dbReference type="Pfam" id="PF01128">
    <property type="entry name" value="IspD"/>
    <property type="match status" value="1"/>
</dbReference>
<dbReference type="Pfam" id="PF00106">
    <property type="entry name" value="adh_short"/>
    <property type="match status" value="1"/>
</dbReference>
<dbReference type="SUPFAM" id="SSF53448">
    <property type="entry name" value="Nucleotide-diphospho-sugar transferases"/>
    <property type="match status" value="1"/>
</dbReference>
<keyword evidence="1 4" id="KW-0808">Transferase</keyword>
<comment type="similarity">
    <text evidence="3">Belongs to the short-chain dehydrogenases/reductases (SDR) family.</text>
</comment>
<dbReference type="PANTHER" id="PTHR32125">
    <property type="entry name" value="2-C-METHYL-D-ERYTHRITOL 4-PHOSPHATE CYTIDYLYLTRANSFERASE, CHLOROPLASTIC"/>
    <property type="match status" value="1"/>
</dbReference>
<dbReference type="HOGENOM" id="CLU_049603_0_0_10"/>
<dbReference type="SUPFAM" id="SSF51735">
    <property type="entry name" value="NAD(P)-binding Rossmann-fold domains"/>
    <property type="match status" value="1"/>
</dbReference>
<dbReference type="CDD" id="cd02516">
    <property type="entry name" value="CDP-ME_synthetase"/>
    <property type="match status" value="1"/>
</dbReference>
<dbReference type="InterPro" id="IPR036291">
    <property type="entry name" value="NAD(P)-bd_dom_sf"/>
</dbReference>
<protein>
    <submittedName>
        <fullName evidence="4">2-C-methyl-D-erythritol 4-phosphate cytidylyltransferase</fullName>
    </submittedName>
</protein>
<evidence type="ECO:0000256" key="3">
    <source>
        <dbReference type="RuleBase" id="RU000363"/>
    </source>
</evidence>
<gene>
    <name evidence="4" type="ORF">HMPREF1535_04268</name>
</gene>
<dbReference type="Proteomes" id="UP000033047">
    <property type="component" value="Unassembled WGS sequence"/>
</dbReference>
<organism evidence="4 5">
    <name type="scientific">Parabacteroides goldsteinii DSM 19448 = WAL 12034</name>
    <dbReference type="NCBI Taxonomy" id="927665"/>
    <lineage>
        <taxon>Bacteria</taxon>
        <taxon>Pseudomonadati</taxon>
        <taxon>Bacteroidota</taxon>
        <taxon>Bacteroidia</taxon>
        <taxon>Bacteroidales</taxon>
        <taxon>Tannerellaceae</taxon>
        <taxon>Parabacteroides</taxon>
    </lineage>
</organism>
<dbReference type="RefSeq" id="WP_046147348.1">
    <property type="nucleotide sequence ID" value="NZ_KQ033913.1"/>
</dbReference>
<proteinExistence type="inferred from homology"/>
<dbReference type="PROSITE" id="PS00061">
    <property type="entry name" value="ADH_SHORT"/>
    <property type="match status" value="1"/>
</dbReference>
<evidence type="ECO:0000256" key="2">
    <source>
        <dbReference type="ARBA" id="ARBA00022695"/>
    </source>
</evidence>
<dbReference type="STRING" id="927665.HMPREF1535_04268"/>
<evidence type="ECO:0000313" key="5">
    <source>
        <dbReference type="Proteomes" id="UP000033047"/>
    </source>
</evidence>
<dbReference type="InterPro" id="IPR034683">
    <property type="entry name" value="IspD/TarI"/>
</dbReference>
<dbReference type="PIRSF" id="PIRSF036586">
    <property type="entry name" value="CDP-ribitol_syn"/>
    <property type="match status" value="1"/>
</dbReference>
<comment type="caution">
    <text evidence="4">The sequence shown here is derived from an EMBL/GenBank/DDBJ whole genome shotgun (WGS) entry which is preliminary data.</text>
</comment>
<evidence type="ECO:0000313" key="4">
    <source>
        <dbReference type="EMBL" id="KKB48042.1"/>
    </source>
</evidence>
<dbReference type="PRINTS" id="PR00081">
    <property type="entry name" value="GDHRDH"/>
</dbReference>
<dbReference type="AlphaFoldDB" id="A0A0F5ISF0"/>
<keyword evidence="2 4" id="KW-0548">Nucleotidyltransferase</keyword>